<evidence type="ECO:0000259" key="11">
    <source>
        <dbReference type="Pfam" id="PF02223"/>
    </source>
</evidence>
<evidence type="ECO:0000256" key="3">
    <source>
        <dbReference type="ARBA" id="ARBA00012980"/>
    </source>
</evidence>
<keyword evidence="9" id="KW-0067">ATP-binding</keyword>
<accession>A0A9Q9UEX8</accession>
<comment type="caution">
    <text evidence="12">The sequence shown here is derived from an EMBL/GenBank/DDBJ whole genome shotgun (WGS) entry which is preliminary data.</text>
</comment>
<evidence type="ECO:0000256" key="4">
    <source>
        <dbReference type="ARBA" id="ARBA00017144"/>
    </source>
</evidence>
<dbReference type="EC" id="2.7.4.9" evidence="3"/>
<keyword evidence="8" id="KW-0418">Kinase</keyword>
<evidence type="ECO:0000256" key="7">
    <source>
        <dbReference type="ARBA" id="ARBA00022741"/>
    </source>
</evidence>
<dbReference type="GO" id="GO:0005634">
    <property type="term" value="C:nucleus"/>
    <property type="evidence" value="ECO:0007669"/>
    <property type="project" value="TreeGrafter"/>
</dbReference>
<dbReference type="HAMAP" id="MF_00165">
    <property type="entry name" value="Thymidylate_kinase"/>
    <property type="match status" value="1"/>
</dbReference>
<feature type="compositionally biased region" description="Polar residues" evidence="10">
    <location>
        <begin position="16"/>
        <end position="30"/>
    </location>
</feature>
<sequence length="622" mass="68091">MATVTRQPFAPLDGTRLQTLTSLKNRQNALPTGGKRKAELIDTDDSENVDPTSFAKRSKGSKDKDILKDSILKDSILKPSAFILKPTPVSASPIPNRLTSPTKTRRTLQPKSPAKLSSGISKSSPIYAPAGRSPTRSKRSGIASSRRRTAGPYTRVDPPSFSLGSAAPFSLDAALKGTIPGYGAKKEPITALHEPDMKASWFFDIHEDTPEQEMTNLLQHSTCVLDISSDEESQRKLNRDRAEGRDKENVPPPDDISRTRRAPKADDMIVEKERVALGEMNTADFYPEGCDETSVIFVPEDEPEVNATAPATATVVEKPIDPSTEDIDSLMAKPTEGSSKAAVLEPIEGTGESFELWESAIHFPSSTTMASINDLATAAIASSDTADDSTRGAFIILEGLDRSGKTTQVKLLEQRFVEEGKKIKVMRFPDRTTPIGQMIDAYLKSNVEMDDHVIHLLFSANRWEAVKQIQSLLASGTTIVCDRYYHSGIVYSAAKQNPSLTLPWARAPERGLPRPDLVLFLDLTEEQAQARGGWGGEVYERSGMQKRVRELFWGLSMGGKDVAAQGLGLDGGEDWTQEEEDLVVIDAGGSVEEVAEEVWKKVRGRVEQVERGEVGKTVRVVR</sequence>
<dbReference type="GO" id="GO:0006233">
    <property type="term" value="P:dTDP biosynthetic process"/>
    <property type="evidence" value="ECO:0007669"/>
    <property type="project" value="InterPro"/>
</dbReference>
<dbReference type="NCBIfam" id="TIGR00041">
    <property type="entry name" value="DTMP_kinase"/>
    <property type="match status" value="1"/>
</dbReference>
<feature type="compositionally biased region" description="Basic and acidic residues" evidence="10">
    <location>
        <begin position="232"/>
        <end position="264"/>
    </location>
</feature>
<dbReference type="AlphaFoldDB" id="A0A9Q9UEX8"/>
<evidence type="ECO:0000313" key="13">
    <source>
        <dbReference type="Proteomes" id="UP000760494"/>
    </source>
</evidence>
<dbReference type="PROSITE" id="PS01331">
    <property type="entry name" value="THYMIDYLATE_KINASE"/>
    <property type="match status" value="1"/>
</dbReference>
<dbReference type="Proteomes" id="UP000760494">
    <property type="component" value="Unassembled WGS sequence"/>
</dbReference>
<evidence type="ECO:0000256" key="5">
    <source>
        <dbReference type="ARBA" id="ARBA00022679"/>
    </source>
</evidence>
<dbReference type="GO" id="GO:0005524">
    <property type="term" value="F:ATP binding"/>
    <property type="evidence" value="ECO:0007669"/>
    <property type="project" value="UniProtKB-KW"/>
</dbReference>
<keyword evidence="6" id="KW-0545">Nucleotide biosynthesis</keyword>
<evidence type="ECO:0000256" key="1">
    <source>
        <dbReference type="ARBA" id="ARBA00004992"/>
    </source>
</evidence>
<evidence type="ECO:0000256" key="2">
    <source>
        <dbReference type="ARBA" id="ARBA00009776"/>
    </source>
</evidence>
<evidence type="ECO:0000256" key="9">
    <source>
        <dbReference type="ARBA" id="ARBA00022840"/>
    </source>
</evidence>
<proteinExistence type="inferred from homology"/>
<dbReference type="InterPro" id="IPR027417">
    <property type="entry name" value="P-loop_NTPase"/>
</dbReference>
<reference evidence="12" key="1">
    <citation type="submission" date="2019-05" db="EMBL/GenBank/DDBJ databases">
        <authorList>
            <person name="Piombo E."/>
        </authorList>
    </citation>
    <scope>NUCLEOTIDE SEQUENCE</scope>
    <source>
        <strain evidence="12">C2S</strain>
    </source>
</reference>
<feature type="compositionally biased region" description="Basic residues" evidence="10">
    <location>
        <begin position="135"/>
        <end position="149"/>
    </location>
</feature>
<evidence type="ECO:0000256" key="6">
    <source>
        <dbReference type="ARBA" id="ARBA00022727"/>
    </source>
</evidence>
<protein>
    <recommendedName>
        <fullName evidence="4">Thymidylate kinase</fullName>
        <ecNumber evidence="3">2.7.4.9</ecNumber>
    </recommendedName>
</protein>
<dbReference type="InterPro" id="IPR039430">
    <property type="entry name" value="Thymidylate_kin-like_dom"/>
</dbReference>
<feature type="region of interest" description="Disordered" evidence="10">
    <location>
        <begin position="229"/>
        <end position="264"/>
    </location>
</feature>
<dbReference type="Gene3D" id="3.40.50.300">
    <property type="entry name" value="P-loop containing nucleotide triphosphate hydrolases"/>
    <property type="match status" value="1"/>
</dbReference>
<dbReference type="PANTHER" id="PTHR10344">
    <property type="entry name" value="THYMIDYLATE KINASE"/>
    <property type="match status" value="1"/>
</dbReference>
<name>A0A9Q9UEX8_FUSFU</name>
<comment type="similarity">
    <text evidence="2">Belongs to the thymidylate kinase family.</text>
</comment>
<keyword evidence="5" id="KW-0808">Transferase</keyword>
<dbReference type="GO" id="GO:0006235">
    <property type="term" value="P:dTTP biosynthetic process"/>
    <property type="evidence" value="ECO:0007669"/>
    <property type="project" value="TreeGrafter"/>
</dbReference>
<dbReference type="InterPro" id="IPR018094">
    <property type="entry name" value="Thymidylate_kinase"/>
</dbReference>
<dbReference type="EMBL" id="CABFJX010000374">
    <property type="protein sequence ID" value="VTT74548.1"/>
    <property type="molecule type" value="Genomic_DNA"/>
</dbReference>
<keyword evidence="7" id="KW-0547">Nucleotide-binding</keyword>
<organism evidence="12 13">
    <name type="scientific">Fusarium fujikuroi</name>
    <name type="common">Bakanae and foot rot disease fungus</name>
    <name type="synonym">Gibberella fujikuroi</name>
    <dbReference type="NCBI Taxonomy" id="5127"/>
    <lineage>
        <taxon>Eukaryota</taxon>
        <taxon>Fungi</taxon>
        <taxon>Dikarya</taxon>
        <taxon>Ascomycota</taxon>
        <taxon>Pezizomycotina</taxon>
        <taxon>Sordariomycetes</taxon>
        <taxon>Hypocreomycetidae</taxon>
        <taxon>Hypocreales</taxon>
        <taxon>Nectriaceae</taxon>
        <taxon>Fusarium</taxon>
        <taxon>Fusarium fujikuroi species complex</taxon>
    </lineage>
</organism>
<dbReference type="GO" id="GO:0006227">
    <property type="term" value="P:dUDP biosynthetic process"/>
    <property type="evidence" value="ECO:0007669"/>
    <property type="project" value="TreeGrafter"/>
</dbReference>
<evidence type="ECO:0000256" key="8">
    <source>
        <dbReference type="ARBA" id="ARBA00022777"/>
    </source>
</evidence>
<feature type="region of interest" description="Disordered" evidence="10">
    <location>
        <begin position="86"/>
        <end position="162"/>
    </location>
</feature>
<dbReference type="GO" id="GO:0005829">
    <property type="term" value="C:cytosol"/>
    <property type="evidence" value="ECO:0007669"/>
    <property type="project" value="TreeGrafter"/>
</dbReference>
<dbReference type="CDD" id="cd01672">
    <property type="entry name" value="TMPK"/>
    <property type="match status" value="1"/>
</dbReference>
<dbReference type="GO" id="GO:0004550">
    <property type="term" value="F:nucleoside diphosphate kinase activity"/>
    <property type="evidence" value="ECO:0007669"/>
    <property type="project" value="TreeGrafter"/>
</dbReference>
<feature type="region of interest" description="Disordered" evidence="10">
    <location>
        <begin position="15"/>
        <end position="64"/>
    </location>
</feature>
<gene>
    <name evidence="12" type="ORF">C2S_1748</name>
</gene>
<feature type="domain" description="Thymidylate kinase-like" evidence="11">
    <location>
        <begin position="397"/>
        <end position="551"/>
    </location>
</feature>
<comment type="pathway">
    <text evidence="1">Pyrimidine metabolism; dTTP biosynthesis.</text>
</comment>
<dbReference type="InterPro" id="IPR018095">
    <property type="entry name" value="Thymidylate_kin_CS"/>
</dbReference>
<dbReference type="PANTHER" id="PTHR10344:SF1">
    <property type="entry name" value="THYMIDYLATE KINASE"/>
    <property type="match status" value="1"/>
</dbReference>
<dbReference type="SUPFAM" id="SSF52540">
    <property type="entry name" value="P-loop containing nucleoside triphosphate hydrolases"/>
    <property type="match status" value="1"/>
</dbReference>
<dbReference type="Pfam" id="PF02223">
    <property type="entry name" value="Thymidylate_kin"/>
    <property type="match status" value="1"/>
</dbReference>
<dbReference type="FunFam" id="3.40.50.300:FF:000679">
    <property type="entry name" value="Thymidylate kinase"/>
    <property type="match status" value="1"/>
</dbReference>
<evidence type="ECO:0000256" key="10">
    <source>
        <dbReference type="SAM" id="MobiDB-lite"/>
    </source>
</evidence>
<evidence type="ECO:0000313" key="12">
    <source>
        <dbReference type="EMBL" id="VTT74548.1"/>
    </source>
</evidence>
<dbReference type="GO" id="GO:0004798">
    <property type="term" value="F:dTMP kinase activity"/>
    <property type="evidence" value="ECO:0007669"/>
    <property type="project" value="UniProtKB-EC"/>
</dbReference>